<reference evidence="1 2" key="1">
    <citation type="submission" date="2016-10" db="EMBL/GenBank/DDBJ databases">
        <title>Search of new enzymes for the oxidation of sulfur compounds.</title>
        <authorList>
            <person name="Novo A."/>
            <person name="Moreira I.S."/>
            <person name="Castro P.M."/>
        </authorList>
    </citation>
    <scope>NUCLEOTIDE SEQUENCE [LARGE SCALE GENOMIC DNA]</scope>
    <source>
        <strain evidence="1 2">A9</strain>
    </source>
</reference>
<accession>A0AA94JGU4</accession>
<name>A0AA94JGU4_9PSED</name>
<dbReference type="EMBL" id="MKWS01000012">
    <property type="protein sequence ID" value="RVD76379.1"/>
    <property type="molecule type" value="Genomic_DNA"/>
</dbReference>
<proteinExistence type="predicted"/>
<gene>
    <name evidence="1" type="ORF">A9HBioS_3718</name>
</gene>
<evidence type="ECO:0000313" key="1">
    <source>
        <dbReference type="EMBL" id="RVD76379.1"/>
    </source>
</evidence>
<dbReference type="Proteomes" id="UP000288002">
    <property type="component" value="Unassembled WGS sequence"/>
</dbReference>
<sequence length="235" mass="26193">MGGHFYTVSYIAELAGVERSRADRLTCFSQAPDAINTYNAIPVSIKNTFYDRTWRHQIVNSLHSLHGGDSQAVAARRSSLQRLVAASYATGTTSDWKTGFLIHALGDSYAHVYGPLEAPHAYPEAYGHLFALFQSPDDVYAGENYRTFDVYIHALFDTLKDAQHTAERSKVDDLASIIKNHAGLGNKQDYRLISLMIRLTHAPISESDCTRINAELDEADVRTFLAELTRELKAP</sequence>
<organism evidence="1 2">
    <name type="scientific">Pseudomonas koreensis</name>
    <dbReference type="NCBI Taxonomy" id="198620"/>
    <lineage>
        <taxon>Bacteria</taxon>
        <taxon>Pseudomonadati</taxon>
        <taxon>Pseudomonadota</taxon>
        <taxon>Gammaproteobacteria</taxon>
        <taxon>Pseudomonadales</taxon>
        <taxon>Pseudomonadaceae</taxon>
        <taxon>Pseudomonas</taxon>
    </lineage>
</organism>
<comment type="caution">
    <text evidence="1">The sequence shown here is derived from an EMBL/GenBank/DDBJ whole genome shotgun (WGS) entry which is preliminary data.</text>
</comment>
<dbReference type="AlphaFoldDB" id="A0AA94JGU4"/>
<protein>
    <submittedName>
        <fullName evidence="1">Uncharacterized protein</fullName>
    </submittedName>
</protein>
<evidence type="ECO:0000313" key="2">
    <source>
        <dbReference type="Proteomes" id="UP000288002"/>
    </source>
</evidence>